<accession>A0A9W8AYT3</accession>
<dbReference type="PANTHER" id="PTHR30546">
    <property type="entry name" value="FLAVODOXIN-RELATED PROTEIN WRBA-RELATED"/>
    <property type="match status" value="1"/>
</dbReference>
<dbReference type="InterPro" id="IPR008254">
    <property type="entry name" value="Flavodoxin/NO_synth"/>
</dbReference>
<dbReference type="NCBIfam" id="NF002999">
    <property type="entry name" value="PRK03767.1"/>
    <property type="match status" value="1"/>
</dbReference>
<comment type="caution">
    <text evidence="3">The sequence shown here is derived from an EMBL/GenBank/DDBJ whole genome shotgun (WGS) entry which is preliminary data.</text>
</comment>
<dbReference type="NCBIfam" id="TIGR01755">
    <property type="entry name" value="flav_wrbA"/>
    <property type="match status" value="1"/>
</dbReference>
<protein>
    <recommendedName>
        <fullName evidence="2">Flavodoxin-like domain-containing protein</fullName>
    </recommendedName>
</protein>
<dbReference type="Gene3D" id="3.40.50.360">
    <property type="match status" value="1"/>
</dbReference>
<dbReference type="SUPFAM" id="SSF52218">
    <property type="entry name" value="Flavoproteins"/>
    <property type="match status" value="1"/>
</dbReference>
<gene>
    <name evidence="3" type="ORF">IWQ62_001043</name>
</gene>
<organism evidence="3 4">
    <name type="scientific">Dispira parvispora</name>
    <dbReference type="NCBI Taxonomy" id="1520584"/>
    <lineage>
        <taxon>Eukaryota</taxon>
        <taxon>Fungi</taxon>
        <taxon>Fungi incertae sedis</taxon>
        <taxon>Zoopagomycota</taxon>
        <taxon>Kickxellomycotina</taxon>
        <taxon>Dimargaritomycetes</taxon>
        <taxon>Dimargaritales</taxon>
        <taxon>Dimargaritaceae</taxon>
        <taxon>Dispira</taxon>
    </lineage>
</organism>
<dbReference type="InterPro" id="IPR005025">
    <property type="entry name" value="FMN_Rdtase-like_dom"/>
</dbReference>
<evidence type="ECO:0000259" key="2">
    <source>
        <dbReference type="PROSITE" id="PS50902"/>
    </source>
</evidence>
<dbReference type="GO" id="GO:0010181">
    <property type="term" value="F:FMN binding"/>
    <property type="evidence" value="ECO:0007669"/>
    <property type="project" value="InterPro"/>
</dbReference>
<comment type="similarity">
    <text evidence="1">Belongs to the WrbA family.</text>
</comment>
<dbReference type="AlphaFoldDB" id="A0A9W8AYT3"/>
<dbReference type="PROSITE" id="PS50902">
    <property type="entry name" value="FLAVODOXIN_LIKE"/>
    <property type="match status" value="1"/>
</dbReference>
<dbReference type="Pfam" id="PF03358">
    <property type="entry name" value="FMN_red"/>
    <property type="match status" value="1"/>
</dbReference>
<dbReference type="FunFam" id="3.40.50.360:FF:000001">
    <property type="entry name" value="NAD(P)H dehydrogenase (Quinone) FQR1-like"/>
    <property type="match status" value="1"/>
</dbReference>
<dbReference type="GO" id="GO:0016020">
    <property type="term" value="C:membrane"/>
    <property type="evidence" value="ECO:0007669"/>
    <property type="project" value="TreeGrafter"/>
</dbReference>
<evidence type="ECO:0000313" key="3">
    <source>
        <dbReference type="EMBL" id="KAJ1968761.1"/>
    </source>
</evidence>
<sequence>MSLNTYRPKIYIVFYSMYGHIYSLAKSIKEGCEKVAGVEVHLFQIQETLSEKVLSAMCAPDKPAIPTITPSDLTSADGFLFGVPTRYGHMPEQWKTFLDSTGALWAKGSLSGKFAGGFFSTASQHGGQETTVMNLFTFFAHHGIAFVPLGYRSSFQFDTSQVVGGSAYGAGTITNGDGSRAPSREEHEIAVAQGYFFARVIRQYYGVQTTVEG</sequence>
<dbReference type="Proteomes" id="UP001150925">
    <property type="component" value="Unassembled WGS sequence"/>
</dbReference>
<proteinExistence type="inferred from homology"/>
<dbReference type="InterPro" id="IPR010089">
    <property type="entry name" value="Flavoprotein_WrbA-like"/>
</dbReference>
<evidence type="ECO:0000256" key="1">
    <source>
        <dbReference type="ARBA" id="ARBA00006961"/>
    </source>
</evidence>
<dbReference type="EMBL" id="JANBPY010000139">
    <property type="protein sequence ID" value="KAJ1968761.1"/>
    <property type="molecule type" value="Genomic_DNA"/>
</dbReference>
<dbReference type="InterPro" id="IPR029039">
    <property type="entry name" value="Flavoprotein-like_sf"/>
</dbReference>
<keyword evidence="4" id="KW-1185">Reference proteome</keyword>
<dbReference type="OrthoDB" id="504689at2759"/>
<reference evidence="3" key="1">
    <citation type="submission" date="2022-07" db="EMBL/GenBank/DDBJ databases">
        <title>Phylogenomic reconstructions and comparative analyses of Kickxellomycotina fungi.</title>
        <authorList>
            <person name="Reynolds N.K."/>
            <person name="Stajich J.E."/>
            <person name="Barry K."/>
            <person name="Grigoriev I.V."/>
            <person name="Crous P."/>
            <person name="Smith M.E."/>
        </authorList>
    </citation>
    <scope>NUCLEOTIDE SEQUENCE</scope>
    <source>
        <strain evidence="3">RSA 1196</strain>
    </source>
</reference>
<dbReference type="GO" id="GO:0003955">
    <property type="term" value="F:NAD(P)H dehydrogenase (quinone) activity"/>
    <property type="evidence" value="ECO:0007669"/>
    <property type="project" value="InterPro"/>
</dbReference>
<name>A0A9W8AYT3_9FUNG</name>
<feature type="domain" description="Flavodoxin-like" evidence="2">
    <location>
        <begin position="10"/>
        <end position="197"/>
    </location>
</feature>
<evidence type="ECO:0000313" key="4">
    <source>
        <dbReference type="Proteomes" id="UP001150925"/>
    </source>
</evidence>
<dbReference type="PANTHER" id="PTHR30546:SF23">
    <property type="entry name" value="FLAVOPROTEIN-LIKE PROTEIN YCP4-RELATED"/>
    <property type="match status" value="1"/>
</dbReference>